<dbReference type="GO" id="GO:0006412">
    <property type="term" value="P:translation"/>
    <property type="evidence" value="ECO:0007669"/>
    <property type="project" value="TreeGrafter"/>
</dbReference>
<dbReference type="Gene3D" id="2.40.50.140">
    <property type="entry name" value="Nucleic acid-binding proteins"/>
    <property type="match status" value="1"/>
</dbReference>
<dbReference type="InterPro" id="IPR012337">
    <property type="entry name" value="RNaseH-like_sf"/>
</dbReference>
<dbReference type="PANTHER" id="PTHR10724">
    <property type="entry name" value="30S RIBOSOMAL PROTEIN S1"/>
    <property type="match status" value="1"/>
</dbReference>
<evidence type="ECO:0000256" key="1">
    <source>
        <dbReference type="SAM" id="Coils"/>
    </source>
</evidence>
<dbReference type="GO" id="GO:0006139">
    <property type="term" value="P:nucleobase-containing compound metabolic process"/>
    <property type="evidence" value="ECO:0007669"/>
    <property type="project" value="InterPro"/>
</dbReference>
<dbReference type="SMART" id="SM00316">
    <property type="entry name" value="S1"/>
    <property type="match status" value="1"/>
</dbReference>
<dbReference type="PANTHER" id="PTHR10724:SF10">
    <property type="entry name" value="S1 RNA-BINDING DOMAIN-CONTAINING PROTEIN 1"/>
    <property type="match status" value="1"/>
</dbReference>
<feature type="domain" description="S1 motif" evidence="3">
    <location>
        <begin position="346"/>
        <end position="408"/>
    </location>
</feature>
<dbReference type="InterPro" id="IPR032639">
    <property type="entry name" value="Tex_YqgF"/>
</dbReference>
<dbReference type="Pfam" id="PF12836">
    <property type="entry name" value="HHH_3"/>
    <property type="match status" value="1"/>
</dbReference>
<protein>
    <recommendedName>
        <fullName evidence="3">S1 motif domain-containing protein</fullName>
    </recommendedName>
</protein>
<feature type="coiled-coil region" evidence="1">
    <location>
        <begin position="280"/>
        <end position="307"/>
    </location>
</feature>
<dbReference type="InterPro" id="IPR023323">
    <property type="entry name" value="Tex-like_dom_sf"/>
</dbReference>
<name>A0A9P0CRF9_9CUCU</name>
<reference evidence="4" key="1">
    <citation type="submission" date="2022-01" db="EMBL/GenBank/DDBJ databases">
        <authorList>
            <person name="King R."/>
        </authorList>
    </citation>
    <scope>NUCLEOTIDE SEQUENCE</scope>
</reference>
<feature type="compositionally biased region" description="Acidic residues" evidence="2">
    <location>
        <begin position="39"/>
        <end position="48"/>
    </location>
</feature>
<feature type="compositionally biased region" description="Basic and acidic residues" evidence="2">
    <location>
        <begin position="49"/>
        <end position="64"/>
    </location>
</feature>
<sequence length="411" mass="46649">MTSRRALTEAELLDMIGNMSDIEALSDEEEYEETRNEGLDSDEELQDEDKERKSEQNAKECETSKETEEWLTKLIKDKYFYPRDVKYTIVSEDGASIYSCSPEAKKEFNDMDTNIISAVSLARRIQDPMAELVKVEPKHIGVGMYQHDLKKKTLDEALNEVVSECVSFVGVDLNTASQALLRRIAGLTEKRASEIIKYRENNGPFVARIQLKEVSGIGPKAFEQCAGFLRVGPTNASSIEDFYKNPKTTKLDQTYIHPESYDIAKNLLKYLKLKIIDIGEQNFINRIRSAQSEFQQLQEKLNASRETLNLIFEAYSKPLNYDLRTEVSQTAYFTTGLKDLNDLNVGSKVMGRVKNVTHFGCFVDIGMGKDALIHSSKLKSINLQVGDRMEGVVCMLDKERGRINVEPTMKL</sequence>
<dbReference type="Gene3D" id="3.30.420.140">
    <property type="entry name" value="YqgF/RNase H-like domain"/>
    <property type="match status" value="1"/>
</dbReference>
<dbReference type="AlphaFoldDB" id="A0A9P0CRF9"/>
<evidence type="ECO:0000259" key="3">
    <source>
        <dbReference type="PROSITE" id="PS50126"/>
    </source>
</evidence>
<dbReference type="GO" id="GO:0003735">
    <property type="term" value="F:structural constituent of ribosome"/>
    <property type="evidence" value="ECO:0007669"/>
    <property type="project" value="TreeGrafter"/>
</dbReference>
<dbReference type="GO" id="GO:0003729">
    <property type="term" value="F:mRNA binding"/>
    <property type="evidence" value="ECO:0007669"/>
    <property type="project" value="TreeGrafter"/>
</dbReference>
<dbReference type="Pfam" id="PF00575">
    <property type="entry name" value="S1"/>
    <property type="match status" value="1"/>
</dbReference>
<dbReference type="InterPro" id="IPR010994">
    <property type="entry name" value="RuvA_2-like"/>
</dbReference>
<dbReference type="InterPro" id="IPR050437">
    <property type="entry name" value="Ribos_protein_bS1-like"/>
</dbReference>
<accession>A0A9P0CRF9</accession>
<dbReference type="InterPro" id="IPR003029">
    <property type="entry name" value="S1_domain"/>
</dbReference>
<evidence type="ECO:0000313" key="4">
    <source>
        <dbReference type="EMBL" id="CAH1104595.1"/>
    </source>
</evidence>
<evidence type="ECO:0000256" key="2">
    <source>
        <dbReference type="SAM" id="MobiDB-lite"/>
    </source>
</evidence>
<dbReference type="Pfam" id="PF17674">
    <property type="entry name" value="HHH_9"/>
    <property type="match status" value="1"/>
</dbReference>
<dbReference type="InterPro" id="IPR012340">
    <property type="entry name" value="NA-bd_OB-fold"/>
</dbReference>
<dbReference type="SUPFAM" id="SSF53098">
    <property type="entry name" value="Ribonuclease H-like"/>
    <property type="match status" value="1"/>
</dbReference>
<gene>
    <name evidence="4" type="ORF">PSYICH_LOCUS5519</name>
</gene>
<dbReference type="Gene3D" id="1.10.3500.10">
    <property type="entry name" value="Tex N-terminal region-like"/>
    <property type="match status" value="1"/>
</dbReference>
<proteinExistence type="predicted"/>
<dbReference type="Proteomes" id="UP001153636">
    <property type="component" value="Chromosome 17"/>
</dbReference>
<dbReference type="Pfam" id="PF16921">
    <property type="entry name" value="Tex_YqgF"/>
    <property type="match status" value="1"/>
</dbReference>
<dbReference type="SUPFAM" id="SSF50249">
    <property type="entry name" value="Nucleic acid-binding proteins"/>
    <property type="match status" value="1"/>
</dbReference>
<evidence type="ECO:0000313" key="5">
    <source>
        <dbReference type="Proteomes" id="UP001153636"/>
    </source>
</evidence>
<dbReference type="InterPro" id="IPR041692">
    <property type="entry name" value="HHH_9"/>
</dbReference>
<keyword evidence="5" id="KW-1185">Reference proteome</keyword>
<dbReference type="SUPFAM" id="SSF47781">
    <property type="entry name" value="RuvA domain 2-like"/>
    <property type="match status" value="2"/>
</dbReference>
<dbReference type="EMBL" id="OV651829">
    <property type="protein sequence ID" value="CAH1104595.1"/>
    <property type="molecule type" value="Genomic_DNA"/>
</dbReference>
<dbReference type="OrthoDB" id="995477at2759"/>
<feature type="region of interest" description="Disordered" evidence="2">
    <location>
        <begin position="18"/>
        <end position="64"/>
    </location>
</feature>
<dbReference type="PROSITE" id="PS50126">
    <property type="entry name" value="S1"/>
    <property type="match status" value="1"/>
</dbReference>
<organism evidence="4 5">
    <name type="scientific">Psylliodes chrysocephalus</name>
    <dbReference type="NCBI Taxonomy" id="3402493"/>
    <lineage>
        <taxon>Eukaryota</taxon>
        <taxon>Metazoa</taxon>
        <taxon>Ecdysozoa</taxon>
        <taxon>Arthropoda</taxon>
        <taxon>Hexapoda</taxon>
        <taxon>Insecta</taxon>
        <taxon>Pterygota</taxon>
        <taxon>Neoptera</taxon>
        <taxon>Endopterygota</taxon>
        <taxon>Coleoptera</taxon>
        <taxon>Polyphaga</taxon>
        <taxon>Cucujiformia</taxon>
        <taxon>Chrysomeloidea</taxon>
        <taxon>Chrysomelidae</taxon>
        <taxon>Galerucinae</taxon>
        <taxon>Alticini</taxon>
        <taxon>Psylliodes</taxon>
    </lineage>
</organism>
<dbReference type="InterPro" id="IPR037027">
    <property type="entry name" value="YqgF/RNaseH-like_dom_sf"/>
</dbReference>
<dbReference type="Gene3D" id="1.10.150.310">
    <property type="entry name" value="Tex RuvX-like domain-like"/>
    <property type="match status" value="1"/>
</dbReference>
<keyword evidence="1" id="KW-0175">Coiled coil</keyword>